<sequence>MTAYSLSHADRVSGACNEDSEEDDEVDDYTQAVLTHSSGSPTIVARPTSRAAASTSPSAASEAYERVAATTSASDAPRTRVNPAAQRESGFPNAQELTRIAQARYGAPPVRLLLKLWSFLSVDAVVGGYQVADVFGDDVLRCHFGEQNNSATVTKQLPFVPSLKTTTLAGTLSTGISAASVRIPALRVLFRCSCTLLENMPRCQRYPRSSAPLILWTVFVDPQLPANLE</sequence>
<feature type="region of interest" description="Disordered" evidence="1">
    <location>
        <begin position="1"/>
        <end position="93"/>
    </location>
</feature>
<gene>
    <name evidence="2" type="ORF">LBRM2904_35.4380</name>
</gene>
<organism evidence="2 3">
    <name type="scientific">Leishmania braziliensis MHOM/BR/75/M2904</name>
    <dbReference type="NCBI Taxonomy" id="420245"/>
    <lineage>
        <taxon>Eukaryota</taxon>
        <taxon>Discoba</taxon>
        <taxon>Euglenozoa</taxon>
        <taxon>Kinetoplastea</taxon>
        <taxon>Metakinetoplastina</taxon>
        <taxon>Trypanosomatida</taxon>
        <taxon>Trypanosomatidae</taxon>
        <taxon>Leishmaniinae</taxon>
        <taxon>Leishmania</taxon>
        <taxon>Leishmania braziliensis species complex</taxon>
    </lineage>
</organism>
<accession>A0A3P3ZJ06</accession>
<protein>
    <submittedName>
        <fullName evidence="2">Hypothetical_protein</fullName>
    </submittedName>
</protein>
<dbReference type="AlphaFoldDB" id="A0A3P3ZJ06"/>
<proteinExistence type="predicted"/>
<reference evidence="2 3" key="1">
    <citation type="submission" date="2018-09" db="EMBL/GenBank/DDBJ databases">
        <authorList>
            <person name="Peiro R."/>
            <person name="Begona"/>
            <person name="Cbmso G."/>
            <person name="Lopez M."/>
            <person name="Gonzalez S."/>
        </authorList>
    </citation>
    <scope>NUCLEOTIDE SEQUENCE [LARGE SCALE GENOMIC DNA]</scope>
</reference>
<dbReference type="EMBL" id="LS997634">
    <property type="protein sequence ID" value="SYZ70250.1"/>
    <property type="molecule type" value="Genomic_DNA"/>
</dbReference>
<feature type="compositionally biased region" description="Acidic residues" evidence="1">
    <location>
        <begin position="18"/>
        <end position="28"/>
    </location>
</feature>
<evidence type="ECO:0000256" key="1">
    <source>
        <dbReference type="SAM" id="MobiDB-lite"/>
    </source>
</evidence>
<feature type="compositionally biased region" description="Polar residues" evidence="1">
    <location>
        <begin position="32"/>
        <end position="41"/>
    </location>
</feature>
<dbReference type="Proteomes" id="UP000319462">
    <property type="component" value="Chromosome 35"/>
</dbReference>
<feature type="compositionally biased region" description="Low complexity" evidence="1">
    <location>
        <begin position="45"/>
        <end position="61"/>
    </location>
</feature>
<evidence type="ECO:0000313" key="2">
    <source>
        <dbReference type="EMBL" id="SYZ70250.1"/>
    </source>
</evidence>
<name>A0A3P3ZJ06_LEIBR</name>
<evidence type="ECO:0000313" key="3">
    <source>
        <dbReference type="Proteomes" id="UP000319462"/>
    </source>
</evidence>